<dbReference type="AlphaFoldDB" id="A0A2S2PEK4"/>
<name>A0A2S2PEK4_SCHGA</name>
<organism evidence="3">
    <name type="scientific">Schizaphis graminum</name>
    <name type="common">Green bug aphid</name>
    <dbReference type="NCBI Taxonomy" id="13262"/>
    <lineage>
        <taxon>Eukaryota</taxon>
        <taxon>Metazoa</taxon>
        <taxon>Ecdysozoa</taxon>
        <taxon>Arthropoda</taxon>
        <taxon>Hexapoda</taxon>
        <taxon>Insecta</taxon>
        <taxon>Pterygota</taxon>
        <taxon>Neoptera</taxon>
        <taxon>Paraneoptera</taxon>
        <taxon>Hemiptera</taxon>
        <taxon>Sternorrhyncha</taxon>
        <taxon>Aphidomorpha</taxon>
        <taxon>Aphidoidea</taxon>
        <taxon>Aphididae</taxon>
        <taxon>Aphidini</taxon>
        <taxon>Schizaphis</taxon>
    </lineage>
</organism>
<evidence type="ECO:0000259" key="1">
    <source>
        <dbReference type="Pfam" id="PF12017"/>
    </source>
</evidence>
<proteinExistence type="predicted"/>
<protein>
    <submittedName>
        <fullName evidence="3">THAP domain-containing protein 9</fullName>
    </submittedName>
</protein>
<evidence type="ECO:0000259" key="2">
    <source>
        <dbReference type="Pfam" id="PF21787"/>
    </source>
</evidence>
<evidence type="ECO:0000313" key="3">
    <source>
        <dbReference type="EMBL" id="MBY27891.1"/>
    </source>
</evidence>
<dbReference type="EMBL" id="GGMR01015272">
    <property type="protein sequence ID" value="MBY27891.1"/>
    <property type="molecule type" value="Transcribed_RNA"/>
</dbReference>
<dbReference type="InterPro" id="IPR048365">
    <property type="entry name" value="TNP-like_RNaseH_N"/>
</dbReference>
<dbReference type="Pfam" id="PF21787">
    <property type="entry name" value="TNP-like_RNaseH_N"/>
    <property type="match status" value="1"/>
</dbReference>
<dbReference type="InterPro" id="IPR021896">
    <property type="entry name" value="THAP9-like_HTH"/>
</dbReference>
<sequence>MLHKFPFFSTPSKALVTMQVLHKKRKQWTRAEKNVSMSLYYKSPSAYKHMRRNKIILPGESTVRRWLNSISYSTGFSSKYMEQLKLKADCMSFKEKKCVILLDEMAIKKYVEYNKSLDEVEGFEDLGSLGKSNKPGSHALVVMIRGLYINWKIPLGKLLFHRQWCKR</sequence>
<accession>A0A2S2PEK4</accession>
<gene>
    <name evidence="3" type="primary">THAP9_3</name>
    <name evidence="3" type="ORF">g.178193</name>
</gene>
<feature type="domain" description="Transposable element P transposase-like RNase H" evidence="2">
    <location>
        <begin position="73"/>
        <end position="160"/>
    </location>
</feature>
<dbReference type="Pfam" id="PF12017">
    <property type="entry name" value="Tnp_P_element"/>
    <property type="match status" value="1"/>
</dbReference>
<reference evidence="3" key="1">
    <citation type="submission" date="2018-04" db="EMBL/GenBank/DDBJ databases">
        <title>Transcriptome of Schizaphis graminum biotype I.</title>
        <authorList>
            <person name="Scully E.D."/>
            <person name="Geib S.M."/>
            <person name="Palmer N.A."/>
            <person name="Koch K."/>
            <person name="Bradshaw J."/>
            <person name="Heng-Moss T."/>
            <person name="Sarath G."/>
        </authorList>
    </citation>
    <scope>NUCLEOTIDE SEQUENCE</scope>
</reference>
<feature type="domain" description="THAP9-like helix-turn-helix" evidence="1">
    <location>
        <begin position="20"/>
        <end position="66"/>
    </location>
</feature>